<dbReference type="GeneID" id="41974240"/>
<dbReference type="RefSeq" id="XP_030994624.1">
    <property type="nucleotide sequence ID" value="XM_031141465.1"/>
</dbReference>
<protein>
    <submittedName>
        <fullName evidence="2">Uncharacterized protein</fullName>
    </submittedName>
</protein>
<feature type="compositionally biased region" description="Low complexity" evidence="1">
    <location>
        <begin position="43"/>
        <end position="59"/>
    </location>
</feature>
<sequence length="163" mass="17771">MSGGGPSKTSAAAPGHDKPRFSAFDETDMEAADVLMSLRKTRTPLPTARPRTARDAPVAVQDDHERRVEEMLREKDAAREAQGKGPLEERSRAEYRTGLHTQVYGVEAGPRARCVQCRAAEGKTRGDAVVAKFFPAGHCMSKEGGKGTCSRCKVLKQKCVRDE</sequence>
<comment type="caution">
    <text evidence="2">The sequence shown here is derived from an EMBL/GenBank/DDBJ whole genome shotgun (WGS) entry which is preliminary data.</text>
</comment>
<dbReference type="EMBL" id="SKBQ01000039">
    <property type="protein sequence ID" value="TPX12913.1"/>
    <property type="molecule type" value="Genomic_DNA"/>
</dbReference>
<keyword evidence="3" id="KW-1185">Reference proteome</keyword>
<reference evidence="2 3" key="1">
    <citation type="submission" date="2019-06" db="EMBL/GenBank/DDBJ databases">
        <title>Draft genome sequence of the filamentous fungus Phialemoniopsis curvata isolated from diesel fuel.</title>
        <authorList>
            <person name="Varaljay V.A."/>
            <person name="Lyon W.J."/>
            <person name="Crouch A.L."/>
            <person name="Drake C.E."/>
            <person name="Hollomon J.M."/>
            <person name="Nadeau L.J."/>
            <person name="Nunn H.S."/>
            <person name="Stevenson B.S."/>
            <person name="Bojanowski C.L."/>
            <person name="Crookes-Goodson W.J."/>
        </authorList>
    </citation>
    <scope>NUCLEOTIDE SEQUENCE [LARGE SCALE GENOMIC DNA]</scope>
    <source>
        <strain evidence="2 3">D216</strain>
    </source>
</reference>
<dbReference type="InParanoid" id="A0A507AZ51"/>
<proteinExistence type="predicted"/>
<feature type="region of interest" description="Disordered" evidence="1">
    <location>
        <begin position="38"/>
        <end position="64"/>
    </location>
</feature>
<dbReference type="AlphaFoldDB" id="A0A507AZ51"/>
<evidence type="ECO:0000313" key="3">
    <source>
        <dbReference type="Proteomes" id="UP000319257"/>
    </source>
</evidence>
<gene>
    <name evidence="2" type="ORF">E0L32_006793</name>
</gene>
<evidence type="ECO:0000313" key="2">
    <source>
        <dbReference type="EMBL" id="TPX12913.1"/>
    </source>
</evidence>
<organism evidence="2 3">
    <name type="scientific">Thyridium curvatum</name>
    <dbReference type="NCBI Taxonomy" id="1093900"/>
    <lineage>
        <taxon>Eukaryota</taxon>
        <taxon>Fungi</taxon>
        <taxon>Dikarya</taxon>
        <taxon>Ascomycota</taxon>
        <taxon>Pezizomycotina</taxon>
        <taxon>Sordariomycetes</taxon>
        <taxon>Sordariomycetidae</taxon>
        <taxon>Thyridiales</taxon>
        <taxon>Thyridiaceae</taxon>
        <taxon>Thyridium</taxon>
    </lineage>
</organism>
<name>A0A507AZ51_9PEZI</name>
<feature type="region of interest" description="Disordered" evidence="1">
    <location>
        <begin position="1"/>
        <end position="25"/>
    </location>
</feature>
<dbReference type="Proteomes" id="UP000319257">
    <property type="component" value="Unassembled WGS sequence"/>
</dbReference>
<accession>A0A507AZ51</accession>
<evidence type="ECO:0000256" key="1">
    <source>
        <dbReference type="SAM" id="MobiDB-lite"/>
    </source>
</evidence>